<evidence type="ECO:0000313" key="3">
    <source>
        <dbReference type="EMBL" id="ACO64933.1"/>
    </source>
</evidence>
<protein>
    <recommendedName>
        <fullName evidence="2">G-patch domain-containing protein</fullName>
    </recommendedName>
</protein>
<dbReference type="PROSITE" id="PS50174">
    <property type="entry name" value="G_PATCH"/>
    <property type="match status" value="1"/>
</dbReference>
<dbReference type="KEGG" id="mis:MICPUN_60228"/>
<evidence type="ECO:0000313" key="4">
    <source>
        <dbReference type="Proteomes" id="UP000002009"/>
    </source>
</evidence>
<accession>C1EAX4</accession>
<dbReference type="GO" id="GO:0003676">
    <property type="term" value="F:nucleic acid binding"/>
    <property type="evidence" value="ECO:0007669"/>
    <property type="project" value="InterPro"/>
</dbReference>
<feature type="compositionally biased region" description="Basic and acidic residues" evidence="1">
    <location>
        <begin position="140"/>
        <end position="155"/>
    </location>
</feature>
<dbReference type="GeneID" id="8245314"/>
<dbReference type="Pfam" id="PF01585">
    <property type="entry name" value="G-patch"/>
    <property type="match status" value="1"/>
</dbReference>
<dbReference type="InParanoid" id="C1EAX4"/>
<dbReference type="PANTHER" id="PTHR20923">
    <property type="entry name" value="BAT4 PROTEIN-RELATED"/>
    <property type="match status" value="1"/>
</dbReference>
<proteinExistence type="predicted"/>
<dbReference type="Proteomes" id="UP000002009">
    <property type="component" value="Chromosome 7"/>
</dbReference>
<name>C1EAX4_MICCC</name>
<evidence type="ECO:0000259" key="2">
    <source>
        <dbReference type="PROSITE" id="PS50174"/>
    </source>
</evidence>
<dbReference type="FunCoup" id="C1EAX4">
    <property type="interactions" value="55"/>
</dbReference>
<dbReference type="OrthoDB" id="568286at2759"/>
<feature type="region of interest" description="Disordered" evidence="1">
    <location>
        <begin position="1"/>
        <end position="88"/>
    </location>
</feature>
<feature type="region of interest" description="Disordered" evidence="1">
    <location>
        <begin position="126"/>
        <end position="156"/>
    </location>
</feature>
<feature type="compositionally biased region" description="Gly residues" evidence="1">
    <location>
        <begin position="34"/>
        <end position="47"/>
    </location>
</feature>
<dbReference type="InterPro" id="IPR000467">
    <property type="entry name" value="G_patch_dom"/>
</dbReference>
<organism evidence="3 4">
    <name type="scientific">Micromonas commoda (strain RCC299 / NOUM17 / CCMP2709)</name>
    <name type="common">Picoplanktonic green alga</name>
    <dbReference type="NCBI Taxonomy" id="296587"/>
    <lineage>
        <taxon>Eukaryota</taxon>
        <taxon>Viridiplantae</taxon>
        <taxon>Chlorophyta</taxon>
        <taxon>Mamiellophyceae</taxon>
        <taxon>Mamiellales</taxon>
        <taxon>Mamiellaceae</taxon>
        <taxon>Micromonas</taxon>
    </lineage>
</organism>
<feature type="region of interest" description="Disordered" evidence="1">
    <location>
        <begin position="195"/>
        <end position="231"/>
    </location>
</feature>
<dbReference type="RefSeq" id="XP_002503675.1">
    <property type="nucleotide sequence ID" value="XM_002503629.1"/>
</dbReference>
<dbReference type="AlphaFoldDB" id="C1EAX4"/>
<dbReference type="SMART" id="SM00443">
    <property type="entry name" value="G_patch"/>
    <property type="match status" value="1"/>
</dbReference>
<dbReference type="PANTHER" id="PTHR20923:SF1">
    <property type="entry name" value="G PATCH DOMAIN AND ANKYRIN REPEAT-CONTAINING PROTEIN 1"/>
    <property type="match status" value="1"/>
</dbReference>
<dbReference type="InterPro" id="IPR039146">
    <property type="entry name" value="GPANK1"/>
</dbReference>
<reference evidence="3 4" key="1">
    <citation type="journal article" date="2009" name="Science">
        <title>Green evolution and dynamic adaptations revealed by genomes of the marine picoeukaryotes Micromonas.</title>
        <authorList>
            <person name="Worden A.Z."/>
            <person name="Lee J.H."/>
            <person name="Mock T."/>
            <person name="Rouze P."/>
            <person name="Simmons M.P."/>
            <person name="Aerts A.L."/>
            <person name="Allen A.E."/>
            <person name="Cuvelier M.L."/>
            <person name="Derelle E."/>
            <person name="Everett M.V."/>
            <person name="Foulon E."/>
            <person name="Grimwood J."/>
            <person name="Gundlach H."/>
            <person name="Henrissat B."/>
            <person name="Napoli C."/>
            <person name="McDonald S.M."/>
            <person name="Parker M.S."/>
            <person name="Rombauts S."/>
            <person name="Salamov A."/>
            <person name="Von Dassow P."/>
            <person name="Badger J.H."/>
            <person name="Coutinho P.M."/>
            <person name="Demir E."/>
            <person name="Dubchak I."/>
            <person name="Gentemann C."/>
            <person name="Eikrem W."/>
            <person name="Gready J.E."/>
            <person name="John U."/>
            <person name="Lanier W."/>
            <person name="Lindquist E.A."/>
            <person name="Lucas S."/>
            <person name="Mayer K.F."/>
            <person name="Moreau H."/>
            <person name="Not F."/>
            <person name="Otillar R."/>
            <person name="Panaud O."/>
            <person name="Pangilinan J."/>
            <person name="Paulsen I."/>
            <person name="Piegu B."/>
            <person name="Poliakov A."/>
            <person name="Robbens S."/>
            <person name="Schmutz J."/>
            <person name="Toulza E."/>
            <person name="Wyss T."/>
            <person name="Zelensky A."/>
            <person name="Zhou K."/>
            <person name="Armbrust E.V."/>
            <person name="Bhattacharya D."/>
            <person name="Goodenough U.W."/>
            <person name="Van de Peer Y."/>
            <person name="Grigoriev I.V."/>
        </authorList>
    </citation>
    <scope>NUCLEOTIDE SEQUENCE [LARGE SCALE GENOMIC DNA]</scope>
    <source>
        <strain evidence="4">RCC299 / NOUM17</strain>
    </source>
</reference>
<gene>
    <name evidence="3" type="ORF">MICPUN_60228</name>
</gene>
<dbReference type="EMBL" id="CP001328">
    <property type="protein sequence ID" value="ACO64933.1"/>
    <property type="molecule type" value="Genomic_DNA"/>
</dbReference>
<dbReference type="eggNOG" id="KOG0154">
    <property type="taxonomic scope" value="Eukaryota"/>
</dbReference>
<keyword evidence="4" id="KW-1185">Reference proteome</keyword>
<feature type="domain" description="G-patch" evidence="2">
    <location>
        <begin position="88"/>
        <end position="134"/>
    </location>
</feature>
<evidence type="ECO:0000256" key="1">
    <source>
        <dbReference type="SAM" id="MobiDB-lite"/>
    </source>
</evidence>
<dbReference type="STRING" id="296587.C1EAX4"/>
<sequence>MDRRPPGPVFRAGGAIVPDAAGTGYATSASVDGAGVGGGGSGGSGDGAEGRRGVSVQPRRRAGTNKVPNLVPRSARGKPTRAAPKIGADNVGFRMLKKAGWTEGTGLGKDREGPVEPLGAWAKADRKGVGHEAGAGHVVGDPDAKGGKPKAKAEDAIDVDVGPVMSKEQMAAHVAKERRDKGIAAYIGRLFKEEEPTADMNPLLRNKRKRRGRDAGDDGGMSANNPLRGLF</sequence>